<keyword evidence="2" id="KW-0732">Signal</keyword>
<dbReference type="Proteomes" id="UP000199008">
    <property type="component" value="Unassembled WGS sequence"/>
</dbReference>
<dbReference type="AlphaFoldDB" id="A0A1G9HMM2"/>
<accession>A0A1G9HMM2</accession>
<dbReference type="OrthoDB" id="2389074at2"/>
<evidence type="ECO:0000313" key="3">
    <source>
        <dbReference type="EMBL" id="SDL14231.1"/>
    </source>
</evidence>
<proteinExistence type="predicted"/>
<evidence type="ECO:0000256" key="2">
    <source>
        <dbReference type="SAM" id="SignalP"/>
    </source>
</evidence>
<evidence type="ECO:0008006" key="5">
    <source>
        <dbReference type="Google" id="ProtNLM"/>
    </source>
</evidence>
<sequence>MINRKIVWLSTLIFTIILAGCNEASGDVEIAENKNHQAYGHDVNKMTGFALENDADGLKIDDENAAPATLDFNPVSTVDGQPVDSSRKVENFVGELISAKTAVGDIWDEDFNSLYSNYLNHSYILQNENMTLTEVQTEEIATRIEALHTQYAELEDNLKELEVPKSMAENNMGAVETVIDEITRAVENRTLALIEFKSIYEKDDYVKHEELLAIHVENSNDYISQADESIDDLISAVYEQ</sequence>
<feature type="signal peptide" evidence="2">
    <location>
        <begin position="1"/>
        <end position="24"/>
    </location>
</feature>
<name>A0A1G9HMM2_9BACL</name>
<feature type="chain" id="PRO_5038785309" description="Cell-wall binding lipoprotein" evidence="2">
    <location>
        <begin position="25"/>
        <end position="240"/>
    </location>
</feature>
<protein>
    <recommendedName>
        <fullName evidence="5">Cell-wall binding lipoprotein</fullName>
    </recommendedName>
</protein>
<organism evidence="3 4">
    <name type="scientific">Lacicoccus qingdaonensis</name>
    <dbReference type="NCBI Taxonomy" id="576118"/>
    <lineage>
        <taxon>Bacteria</taxon>
        <taxon>Bacillati</taxon>
        <taxon>Bacillota</taxon>
        <taxon>Bacilli</taxon>
        <taxon>Bacillales</taxon>
        <taxon>Salinicoccaceae</taxon>
        <taxon>Lacicoccus</taxon>
    </lineage>
</organism>
<dbReference type="EMBL" id="FNFY01000025">
    <property type="protein sequence ID" value="SDL14231.1"/>
    <property type="molecule type" value="Genomic_DNA"/>
</dbReference>
<gene>
    <name evidence="3" type="ORF">SAMN05216216_12511</name>
</gene>
<dbReference type="RefSeq" id="WP_092987518.1">
    <property type="nucleotide sequence ID" value="NZ_FNFY01000025.1"/>
</dbReference>
<dbReference type="PROSITE" id="PS51257">
    <property type="entry name" value="PROKAR_LIPOPROTEIN"/>
    <property type="match status" value="1"/>
</dbReference>
<evidence type="ECO:0000256" key="1">
    <source>
        <dbReference type="SAM" id="Coils"/>
    </source>
</evidence>
<keyword evidence="1" id="KW-0175">Coiled coil</keyword>
<keyword evidence="4" id="KW-1185">Reference proteome</keyword>
<reference evidence="4" key="1">
    <citation type="submission" date="2016-10" db="EMBL/GenBank/DDBJ databases">
        <authorList>
            <person name="Varghese N."/>
            <person name="Submissions S."/>
        </authorList>
    </citation>
    <scope>NUCLEOTIDE SEQUENCE [LARGE SCALE GENOMIC DNA]</scope>
    <source>
        <strain evidence="4">CGMCC 1.8895</strain>
    </source>
</reference>
<evidence type="ECO:0000313" key="4">
    <source>
        <dbReference type="Proteomes" id="UP000199008"/>
    </source>
</evidence>
<feature type="coiled-coil region" evidence="1">
    <location>
        <begin position="137"/>
        <end position="171"/>
    </location>
</feature>